<dbReference type="InterPro" id="IPR051540">
    <property type="entry name" value="S-2-haloacid_dehalogenase"/>
</dbReference>
<comment type="caution">
    <text evidence="2">The sequence shown here is derived from an EMBL/GenBank/DDBJ whole genome shotgun (WGS) entry which is preliminary data.</text>
</comment>
<reference evidence="2 3" key="1">
    <citation type="submission" date="2019-02" db="EMBL/GenBank/DDBJ databases">
        <title>Siculibacillus lacustris gen. nov., sp. nov., a new rosette-forming bacterium isolated from a freshwater crater lake (Lake St. Ana, Romania).</title>
        <authorList>
            <person name="Felfoldi T."/>
            <person name="Marton Z."/>
            <person name="Szabo A."/>
            <person name="Mentes A."/>
            <person name="Boka K."/>
            <person name="Marialigeti K."/>
            <person name="Mathe I."/>
            <person name="Koncz M."/>
            <person name="Schumann P."/>
            <person name="Toth E."/>
        </authorList>
    </citation>
    <scope>NUCLEOTIDE SEQUENCE [LARGE SCALE GENOMIC DNA]</scope>
    <source>
        <strain evidence="2 3">SA-279</strain>
    </source>
</reference>
<evidence type="ECO:0000313" key="3">
    <source>
        <dbReference type="Proteomes" id="UP000292781"/>
    </source>
</evidence>
<sequence>MTIRILGFDADDTLWHNETIFHLSEQRFMDLLAGHAATEDLAARLVATERRNLKLYGYGIKGFTLSMVETALAVSDADLPVAVIAEILAIGRDMLQHPVEPLPGVVETLRALRGAGHPMVLITKGDLLDQEQKVARSGLAELFETVEIVSEKTAATYRRIFGRWGAGEGEAVMIGNSAASDVLPAIQAGFWGLHIPYEITWVHERAEIPDDLPRHRRLASITEVPAALAAILAG</sequence>
<dbReference type="PANTHER" id="PTHR43316:SF8">
    <property type="entry name" value="HAD FAMILY HYDROLASE"/>
    <property type="match status" value="1"/>
</dbReference>
<name>A0A4Q9VY85_9HYPH</name>
<dbReference type="AlphaFoldDB" id="A0A4Q9VY85"/>
<keyword evidence="1 2" id="KW-0378">Hydrolase</keyword>
<dbReference type="GO" id="GO:0016787">
    <property type="term" value="F:hydrolase activity"/>
    <property type="evidence" value="ECO:0007669"/>
    <property type="project" value="UniProtKB-KW"/>
</dbReference>
<dbReference type="InterPro" id="IPR023198">
    <property type="entry name" value="PGP-like_dom2"/>
</dbReference>
<organism evidence="2 3">
    <name type="scientific">Siculibacillus lacustris</name>
    <dbReference type="NCBI Taxonomy" id="1549641"/>
    <lineage>
        <taxon>Bacteria</taxon>
        <taxon>Pseudomonadati</taxon>
        <taxon>Pseudomonadota</taxon>
        <taxon>Alphaproteobacteria</taxon>
        <taxon>Hyphomicrobiales</taxon>
        <taxon>Ancalomicrobiaceae</taxon>
        <taxon>Siculibacillus</taxon>
    </lineage>
</organism>
<dbReference type="InterPro" id="IPR023214">
    <property type="entry name" value="HAD_sf"/>
</dbReference>
<dbReference type="RefSeq" id="WP_131305421.1">
    <property type="nucleotide sequence ID" value="NZ_SJFN01000002.1"/>
</dbReference>
<dbReference type="InterPro" id="IPR036412">
    <property type="entry name" value="HAD-like_sf"/>
</dbReference>
<accession>A0A4Q9VY85</accession>
<evidence type="ECO:0000313" key="2">
    <source>
        <dbReference type="EMBL" id="TBW40945.1"/>
    </source>
</evidence>
<dbReference type="PANTHER" id="PTHR43316">
    <property type="entry name" value="HYDROLASE, HALOACID DELAHOGENASE-RELATED"/>
    <property type="match status" value="1"/>
</dbReference>
<evidence type="ECO:0000256" key="1">
    <source>
        <dbReference type="ARBA" id="ARBA00022801"/>
    </source>
</evidence>
<dbReference type="Gene3D" id="1.10.150.240">
    <property type="entry name" value="Putative phosphatase, domain 2"/>
    <property type="match status" value="1"/>
</dbReference>
<dbReference type="Gene3D" id="3.40.50.1000">
    <property type="entry name" value="HAD superfamily/HAD-like"/>
    <property type="match status" value="1"/>
</dbReference>
<dbReference type="EMBL" id="SJFN01000002">
    <property type="protein sequence ID" value="TBW40945.1"/>
    <property type="molecule type" value="Genomic_DNA"/>
</dbReference>
<dbReference type="Proteomes" id="UP000292781">
    <property type="component" value="Unassembled WGS sequence"/>
</dbReference>
<gene>
    <name evidence="2" type="ORF">EYW49_01970</name>
</gene>
<keyword evidence="3" id="KW-1185">Reference proteome</keyword>
<dbReference type="OrthoDB" id="6101375at2"/>
<dbReference type="Pfam" id="PF00702">
    <property type="entry name" value="Hydrolase"/>
    <property type="match status" value="1"/>
</dbReference>
<dbReference type="SUPFAM" id="SSF56784">
    <property type="entry name" value="HAD-like"/>
    <property type="match status" value="1"/>
</dbReference>
<proteinExistence type="predicted"/>
<protein>
    <submittedName>
        <fullName evidence="2">HAD family hydrolase</fullName>
    </submittedName>
</protein>